<comment type="caution">
    <text evidence="2">The sequence shown here is derived from an EMBL/GenBank/DDBJ whole genome shotgun (WGS) entry which is preliminary data.</text>
</comment>
<dbReference type="Pfam" id="PF06516">
    <property type="entry name" value="NUP"/>
    <property type="match status" value="1"/>
</dbReference>
<evidence type="ECO:0000256" key="1">
    <source>
        <dbReference type="SAM" id="SignalP"/>
    </source>
</evidence>
<feature type="signal peptide" evidence="1">
    <location>
        <begin position="1"/>
        <end position="19"/>
    </location>
</feature>
<dbReference type="GO" id="GO:0005783">
    <property type="term" value="C:endoplasmic reticulum"/>
    <property type="evidence" value="ECO:0007669"/>
    <property type="project" value="TreeGrafter"/>
</dbReference>
<evidence type="ECO:0008006" key="4">
    <source>
        <dbReference type="Google" id="ProtNLM"/>
    </source>
</evidence>
<feature type="chain" id="PRO_5020297788" description="Purine nucleoside permease" evidence="1">
    <location>
        <begin position="20"/>
        <end position="436"/>
    </location>
</feature>
<keyword evidence="1" id="KW-0732">Signal</keyword>
<dbReference type="GO" id="GO:0055085">
    <property type="term" value="P:transmembrane transport"/>
    <property type="evidence" value="ECO:0007669"/>
    <property type="project" value="InterPro"/>
</dbReference>
<gene>
    <name evidence="2" type="ORF">DL764_001365</name>
</gene>
<dbReference type="AlphaFoldDB" id="A0A4Q4TRH7"/>
<sequence length="436" mass="45858">MRLSVGAFLALSHLPGLSADATPGFRGVTNSCLSEPIQPTPEKRAPKVMIISMFAPEAEVWHKNLPSSGLGDLLAVNISIPGLSPIFPQAHCTASGEICQLTAGESEINAAASLTALALSPRFDLVRTYFLVAGIAGVNPKLATLGGVALARFAVQVALQYEIDAREMPAGLGTGYIPFGGYDPCDYPAILYGTEVLELNGALRDRAYALASRATLADDVGAGAHRAMYADAPGGVFERATGPPSVVRCDTATSDVYYSGALLSETFENTTRIWTNQTVITYCMTAQEDNAVLGVLLRARLWGLGDYERAIVMRAGSNFDRPPPSVTAYAHLRLSDQDAFHIAVENLYRAGVEIVRGIVDEWNCTYKVGVRPTNYVGDVFGSLGGEPDFGPGGLFGGRGACVGEGSCGSAGGASAAAAAESMRRRRRRGGVGGGWK</sequence>
<dbReference type="EMBL" id="QJNU01000041">
    <property type="protein sequence ID" value="RYP09318.1"/>
    <property type="molecule type" value="Genomic_DNA"/>
</dbReference>
<dbReference type="InterPro" id="IPR009486">
    <property type="entry name" value="Pur_nuclsid_perm"/>
</dbReference>
<accession>A0A4Q4TRH7</accession>
<dbReference type="PANTHER" id="PTHR38643">
    <property type="entry name" value="PURINE NUCLEOSIDE PERMEASE C285.05-RELATED"/>
    <property type="match status" value="1"/>
</dbReference>
<dbReference type="OrthoDB" id="2331083at2759"/>
<keyword evidence="3" id="KW-1185">Reference proteome</keyword>
<evidence type="ECO:0000313" key="2">
    <source>
        <dbReference type="EMBL" id="RYP09318.1"/>
    </source>
</evidence>
<reference evidence="2 3" key="1">
    <citation type="submission" date="2018-06" db="EMBL/GenBank/DDBJ databases">
        <title>Complete Genomes of Monosporascus.</title>
        <authorList>
            <person name="Robinson A.J."/>
            <person name="Natvig D.O."/>
        </authorList>
    </citation>
    <scope>NUCLEOTIDE SEQUENCE [LARGE SCALE GENOMIC DNA]</scope>
    <source>
        <strain evidence="2 3">CBS 110550</strain>
    </source>
</reference>
<name>A0A4Q4TRH7_9PEZI</name>
<evidence type="ECO:0000313" key="3">
    <source>
        <dbReference type="Proteomes" id="UP000293360"/>
    </source>
</evidence>
<dbReference type="PANTHER" id="PTHR38643:SF1">
    <property type="entry name" value="PURINE NUCLEOSIDE PERMEASE C285.05-RELATED"/>
    <property type="match status" value="1"/>
</dbReference>
<dbReference type="STRING" id="155417.A0A4Q4TRH7"/>
<proteinExistence type="predicted"/>
<organism evidence="2 3">
    <name type="scientific">Monosporascus ibericus</name>
    <dbReference type="NCBI Taxonomy" id="155417"/>
    <lineage>
        <taxon>Eukaryota</taxon>
        <taxon>Fungi</taxon>
        <taxon>Dikarya</taxon>
        <taxon>Ascomycota</taxon>
        <taxon>Pezizomycotina</taxon>
        <taxon>Sordariomycetes</taxon>
        <taxon>Xylariomycetidae</taxon>
        <taxon>Xylariales</taxon>
        <taxon>Xylariales incertae sedis</taxon>
        <taxon>Monosporascus</taxon>
    </lineage>
</organism>
<protein>
    <recommendedName>
        <fullName evidence="4">Purine nucleoside permease</fullName>
    </recommendedName>
</protein>
<dbReference type="Proteomes" id="UP000293360">
    <property type="component" value="Unassembled WGS sequence"/>
</dbReference>